<dbReference type="OrthoDB" id="9799209at2"/>
<keyword evidence="8" id="KW-0732">Signal</keyword>
<dbReference type="GO" id="GO:0008381">
    <property type="term" value="F:mechanosensitive monoatomic ion channel activity"/>
    <property type="evidence" value="ECO:0007669"/>
    <property type="project" value="UniProtKB-ARBA"/>
</dbReference>
<gene>
    <name evidence="12" type="ordered locus">Hbal_2023</name>
</gene>
<evidence type="ECO:0000313" key="13">
    <source>
        <dbReference type="Proteomes" id="UP000002745"/>
    </source>
</evidence>
<sequence>MRFLLILLAATFFSCASFAQIDQASLDSIDARAKRLNTISVDLQTENPDLLSLRDLIRDLKREAENQTAPFRTKLAEVTSDLERLGPAPADDMPTEASDISEERIRLNTELSQLNGILRKSDLNMAEADRLLQEISKTRRDQFSSNIFEQDETILNPTLWKETFGAVQEDAAALNNGFRSWSTAQLEKGQGLTTLLVLGFSVLVMLVCFLPLRKQLRNFISKRLEGVEPHGSRKVLVLAAYTLARMLPALIGGWIFYQTLHSLNAIPSAANTLSQTIWLGFVGLVMVDGAATGIIAPYAPNWRISSLKDVSAFKLRALVFIAAFTIIFERILIEGMHLSGGLGSVHTLLTSITTIILAVILYLLCQSSLWTNKARALDEPIEKPWPRTRFVGKMLAIASVLMVLSGYVNFGHYLTTSTFYLAALAAVTWVVRSLFREIVRLFDVRFTNPDNAESEHDSVLFYWIGFGIDAVSVLLFIPPALLLLGAEWADVRDGISDAFVGIQVGSFNFSILKILTAIALFLVVLSLTRMLQRTAETRVFPQSRIDSGVQNSLKTLIGYVGLTIALLLAISAVGFNLANLAIIAGALSIGIGFGLQSIVSNFVSGLILLFERPIKVGDWIVTTSGEGFVQKISVRSTEIETFDKATVIIPNSELISGAVTNWTHKDKIGRVIINVGVSYDADPEEVIALLGTIADEHPQILSYPVPMIYFADFADSSLNFEFRGFISDIKTGLKIRSELRVAIFKKLKEAGIEIPFPQRDLHIKTDKGA</sequence>
<feature type="transmembrane region" description="Helical" evidence="7">
    <location>
        <begin position="506"/>
        <end position="528"/>
    </location>
</feature>
<evidence type="ECO:0000256" key="7">
    <source>
        <dbReference type="SAM" id="Phobius"/>
    </source>
</evidence>
<keyword evidence="6 7" id="KW-0472">Membrane</keyword>
<feature type="transmembrane region" description="Helical" evidence="7">
    <location>
        <begin position="556"/>
        <end position="575"/>
    </location>
</feature>
<evidence type="ECO:0000256" key="5">
    <source>
        <dbReference type="ARBA" id="ARBA00022989"/>
    </source>
</evidence>
<proteinExistence type="inferred from homology"/>
<dbReference type="SUPFAM" id="SSF82861">
    <property type="entry name" value="Mechanosensitive channel protein MscS (YggB), transmembrane region"/>
    <property type="match status" value="1"/>
</dbReference>
<dbReference type="InterPro" id="IPR010920">
    <property type="entry name" value="LSM_dom_sf"/>
</dbReference>
<feature type="transmembrane region" description="Helical" evidence="7">
    <location>
        <begin position="311"/>
        <end position="333"/>
    </location>
</feature>
<feature type="transmembrane region" description="Helical" evidence="7">
    <location>
        <begin position="233"/>
        <end position="257"/>
    </location>
</feature>
<feature type="domain" description="DUF3772" evidence="10">
    <location>
        <begin position="119"/>
        <end position="179"/>
    </location>
</feature>
<feature type="chain" id="PRO_5002972898" evidence="8">
    <location>
        <begin position="20"/>
        <end position="769"/>
    </location>
</feature>
<dbReference type="RefSeq" id="WP_015827856.1">
    <property type="nucleotide sequence ID" value="NC_012982.1"/>
</dbReference>
<feature type="transmembrane region" description="Helical" evidence="7">
    <location>
        <begin position="581"/>
        <end position="610"/>
    </location>
</feature>
<dbReference type="eggNOG" id="COG3264">
    <property type="taxonomic scope" value="Bacteria"/>
</dbReference>
<comment type="subcellular location">
    <subcellularLocation>
        <location evidence="1">Cell membrane</location>
        <topology evidence="1">Multi-pass membrane protein</topology>
    </subcellularLocation>
</comment>
<keyword evidence="3" id="KW-1003">Cell membrane</keyword>
<dbReference type="InterPro" id="IPR011014">
    <property type="entry name" value="MscS_channel_TM-2"/>
</dbReference>
<evidence type="ECO:0000259" key="10">
    <source>
        <dbReference type="Pfam" id="PF12607"/>
    </source>
</evidence>
<keyword evidence="5 7" id="KW-1133">Transmembrane helix</keyword>
<dbReference type="InterPro" id="IPR006686">
    <property type="entry name" value="MscS_channel_CS"/>
</dbReference>
<evidence type="ECO:0000256" key="8">
    <source>
        <dbReference type="SAM" id="SignalP"/>
    </source>
</evidence>
<feature type="domain" description="Mechanosensitive ion channel MscS" evidence="9">
    <location>
        <begin position="598"/>
        <end position="664"/>
    </location>
</feature>
<evidence type="ECO:0000256" key="4">
    <source>
        <dbReference type="ARBA" id="ARBA00022692"/>
    </source>
</evidence>
<evidence type="ECO:0000256" key="1">
    <source>
        <dbReference type="ARBA" id="ARBA00004651"/>
    </source>
</evidence>
<feature type="transmembrane region" description="Helical" evidence="7">
    <location>
        <begin position="192"/>
        <end position="212"/>
    </location>
</feature>
<dbReference type="PANTHER" id="PTHR30347">
    <property type="entry name" value="POTASSIUM CHANNEL RELATED"/>
    <property type="match status" value="1"/>
</dbReference>
<dbReference type="InterPro" id="IPR049278">
    <property type="entry name" value="MS_channel_C"/>
</dbReference>
<reference evidence="13" key="1">
    <citation type="journal article" date="2011" name="J. Bacteriol.">
        <title>Genome sequences of eight morphologically diverse alphaproteobacteria.</title>
        <authorList>
            <consortium name="US DOE Joint Genome Institute"/>
            <person name="Brown P.J."/>
            <person name="Kysela D.T."/>
            <person name="Buechlein A."/>
            <person name="Hemmerich C."/>
            <person name="Brun Y.V."/>
        </authorList>
    </citation>
    <scope>NUCLEOTIDE SEQUENCE [LARGE SCALE GENOMIC DNA]</scope>
    <source>
        <strain evidence="13">ATCC 49814 / DSM 5838 / IFAM 1418</strain>
    </source>
</reference>
<dbReference type="InterPro" id="IPR022249">
    <property type="entry name" value="DUF3772"/>
</dbReference>
<dbReference type="Proteomes" id="UP000002745">
    <property type="component" value="Chromosome"/>
</dbReference>
<evidence type="ECO:0000256" key="6">
    <source>
        <dbReference type="ARBA" id="ARBA00023136"/>
    </source>
</evidence>
<dbReference type="Gene3D" id="1.10.287.1260">
    <property type="match status" value="1"/>
</dbReference>
<protein>
    <submittedName>
        <fullName evidence="12">MscS Mechanosensitive ion channel</fullName>
    </submittedName>
</protein>
<dbReference type="PROSITE" id="PS51257">
    <property type="entry name" value="PROKAR_LIPOPROTEIN"/>
    <property type="match status" value="1"/>
</dbReference>
<feature type="domain" description="Mechanosensitive ion channel MscS C-terminal" evidence="11">
    <location>
        <begin position="672"/>
        <end position="754"/>
    </location>
</feature>
<keyword evidence="4 7" id="KW-0812">Transmembrane</keyword>
<dbReference type="HOGENOM" id="CLU_011796_2_0_5"/>
<dbReference type="InterPro" id="IPR023408">
    <property type="entry name" value="MscS_beta-dom_sf"/>
</dbReference>
<evidence type="ECO:0000256" key="3">
    <source>
        <dbReference type="ARBA" id="ARBA00022475"/>
    </source>
</evidence>
<feature type="transmembrane region" description="Helical" evidence="7">
    <location>
        <begin position="460"/>
        <end position="486"/>
    </location>
</feature>
<dbReference type="STRING" id="582402.Hbal_2023"/>
<comment type="similarity">
    <text evidence="2">Belongs to the MscS (TC 1.A.23) family.</text>
</comment>
<dbReference type="PROSITE" id="PS01246">
    <property type="entry name" value="UPF0003"/>
    <property type="match status" value="1"/>
</dbReference>
<feature type="transmembrane region" description="Helical" evidence="7">
    <location>
        <begin position="390"/>
        <end position="408"/>
    </location>
</feature>
<feature type="transmembrane region" description="Helical" evidence="7">
    <location>
        <begin position="277"/>
        <end position="299"/>
    </location>
</feature>
<evidence type="ECO:0000313" key="12">
    <source>
        <dbReference type="EMBL" id="ACT59706.1"/>
    </source>
</evidence>
<dbReference type="InterPro" id="IPR011066">
    <property type="entry name" value="MscS_channel_C_sf"/>
</dbReference>
<dbReference type="PANTHER" id="PTHR30347:SF1">
    <property type="entry name" value="MECHANOSENSITIVE CHANNEL MSCK"/>
    <property type="match status" value="1"/>
</dbReference>
<dbReference type="Gene3D" id="2.30.30.60">
    <property type="match status" value="1"/>
</dbReference>
<dbReference type="Pfam" id="PF12607">
    <property type="entry name" value="DUF3772"/>
    <property type="match status" value="1"/>
</dbReference>
<dbReference type="SUPFAM" id="SSF82689">
    <property type="entry name" value="Mechanosensitive channel protein MscS (YggB), C-terminal domain"/>
    <property type="match status" value="1"/>
</dbReference>
<dbReference type="InterPro" id="IPR006685">
    <property type="entry name" value="MscS_channel_2nd"/>
</dbReference>
<feature type="transmembrane region" description="Helical" evidence="7">
    <location>
        <begin position="420"/>
        <end position="439"/>
    </location>
</feature>
<accession>C6XLA7</accession>
<name>C6XLA7_HIRBI</name>
<dbReference type="Pfam" id="PF21082">
    <property type="entry name" value="MS_channel_3rd"/>
    <property type="match status" value="1"/>
</dbReference>
<dbReference type="EMBL" id="CP001678">
    <property type="protein sequence ID" value="ACT59706.1"/>
    <property type="molecule type" value="Genomic_DNA"/>
</dbReference>
<dbReference type="SUPFAM" id="SSF50182">
    <property type="entry name" value="Sm-like ribonucleoproteins"/>
    <property type="match status" value="1"/>
</dbReference>
<organism evidence="12 13">
    <name type="scientific">Hirschia baltica (strain ATCC 49814 / DSM 5838 / IFAM 1418)</name>
    <dbReference type="NCBI Taxonomy" id="582402"/>
    <lineage>
        <taxon>Bacteria</taxon>
        <taxon>Pseudomonadati</taxon>
        <taxon>Pseudomonadota</taxon>
        <taxon>Alphaproteobacteria</taxon>
        <taxon>Hyphomonadales</taxon>
        <taxon>Hyphomonadaceae</taxon>
        <taxon>Hirschia</taxon>
    </lineage>
</organism>
<keyword evidence="13" id="KW-1185">Reference proteome</keyword>
<dbReference type="AlphaFoldDB" id="C6XLA7"/>
<dbReference type="Pfam" id="PF00924">
    <property type="entry name" value="MS_channel_2nd"/>
    <property type="match status" value="1"/>
</dbReference>
<evidence type="ECO:0000259" key="9">
    <source>
        <dbReference type="Pfam" id="PF00924"/>
    </source>
</evidence>
<dbReference type="GO" id="GO:0005886">
    <property type="term" value="C:plasma membrane"/>
    <property type="evidence" value="ECO:0007669"/>
    <property type="project" value="UniProtKB-SubCell"/>
</dbReference>
<dbReference type="Gene3D" id="3.30.70.100">
    <property type="match status" value="1"/>
</dbReference>
<evidence type="ECO:0000259" key="11">
    <source>
        <dbReference type="Pfam" id="PF21082"/>
    </source>
</evidence>
<evidence type="ECO:0000256" key="2">
    <source>
        <dbReference type="ARBA" id="ARBA00008017"/>
    </source>
</evidence>
<feature type="signal peptide" evidence="8">
    <location>
        <begin position="1"/>
        <end position="19"/>
    </location>
</feature>
<dbReference type="InterPro" id="IPR052702">
    <property type="entry name" value="MscS-like_channel"/>
</dbReference>
<dbReference type="KEGG" id="hba:Hbal_2023"/>
<feature type="transmembrane region" description="Helical" evidence="7">
    <location>
        <begin position="345"/>
        <end position="365"/>
    </location>
</feature>